<protein>
    <recommendedName>
        <fullName evidence="3">BPTI/Kunitz inhibitor domain-containing protein</fullName>
    </recommendedName>
</protein>
<keyword evidence="1" id="KW-1015">Disulfide bond</keyword>
<keyword evidence="5" id="KW-1185">Reference proteome</keyword>
<dbReference type="PROSITE" id="PS00280">
    <property type="entry name" value="BPTI_KUNITZ_1"/>
    <property type="match status" value="1"/>
</dbReference>
<dbReference type="InterPro" id="IPR002223">
    <property type="entry name" value="Kunitz_BPTI"/>
</dbReference>
<dbReference type="SUPFAM" id="SSF57362">
    <property type="entry name" value="BPTI-like"/>
    <property type="match status" value="2"/>
</dbReference>
<feature type="domain" description="BPTI/Kunitz inhibitor" evidence="3">
    <location>
        <begin position="24"/>
        <end position="74"/>
    </location>
</feature>
<dbReference type="EMBL" id="JBJKFK010002281">
    <property type="protein sequence ID" value="KAL3311349.1"/>
    <property type="molecule type" value="Genomic_DNA"/>
</dbReference>
<feature type="domain" description="BPTI/Kunitz inhibitor" evidence="3">
    <location>
        <begin position="87"/>
        <end position="137"/>
    </location>
</feature>
<evidence type="ECO:0000313" key="4">
    <source>
        <dbReference type="EMBL" id="KAL3311349.1"/>
    </source>
</evidence>
<dbReference type="PROSITE" id="PS50279">
    <property type="entry name" value="BPTI_KUNITZ_2"/>
    <property type="match status" value="2"/>
</dbReference>
<proteinExistence type="predicted"/>
<dbReference type="PANTHER" id="PTHR10083">
    <property type="entry name" value="KUNITZ-TYPE PROTEASE INHIBITOR-RELATED"/>
    <property type="match status" value="1"/>
</dbReference>
<evidence type="ECO:0000313" key="5">
    <source>
        <dbReference type="Proteomes" id="UP001626550"/>
    </source>
</evidence>
<comment type="caution">
    <text evidence="4">The sequence shown here is derived from an EMBL/GenBank/DDBJ whole genome shotgun (WGS) entry which is preliminary data.</text>
</comment>
<dbReference type="Pfam" id="PF00014">
    <property type="entry name" value="Kunitz_BPTI"/>
    <property type="match status" value="2"/>
</dbReference>
<dbReference type="SMART" id="SM00131">
    <property type="entry name" value="KU"/>
    <property type="match status" value="2"/>
</dbReference>
<evidence type="ECO:0000259" key="3">
    <source>
        <dbReference type="PROSITE" id="PS50279"/>
    </source>
</evidence>
<organism evidence="4 5">
    <name type="scientific">Cichlidogyrus casuarinus</name>
    <dbReference type="NCBI Taxonomy" id="1844966"/>
    <lineage>
        <taxon>Eukaryota</taxon>
        <taxon>Metazoa</taxon>
        <taxon>Spiralia</taxon>
        <taxon>Lophotrochozoa</taxon>
        <taxon>Platyhelminthes</taxon>
        <taxon>Monogenea</taxon>
        <taxon>Monopisthocotylea</taxon>
        <taxon>Dactylogyridea</taxon>
        <taxon>Ancyrocephalidae</taxon>
        <taxon>Cichlidogyrus</taxon>
    </lineage>
</organism>
<dbReference type="PANTHER" id="PTHR10083:SF374">
    <property type="entry name" value="BPTI_KUNITZ INHIBITOR DOMAIN-CONTAINING PROTEIN"/>
    <property type="match status" value="1"/>
</dbReference>
<feature type="chain" id="PRO_5044775227" description="BPTI/Kunitz inhibitor domain-containing protein" evidence="2">
    <location>
        <begin position="20"/>
        <end position="141"/>
    </location>
</feature>
<gene>
    <name evidence="4" type="ORF">Ciccas_010070</name>
</gene>
<dbReference type="PRINTS" id="PR00759">
    <property type="entry name" value="BASICPTASE"/>
</dbReference>
<keyword evidence="2" id="KW-0732">Signal</keyword>
<feature type="signal peptide" evidence="2">
    <location>
        <begin position="1"/>
        <end position="19"/>
    </location>
</feature>
<dbReference type="CDD" id="cd00109">
    <property type="entry name" value="Kunitz-type"/>
    <property type="match status" value="2"/>
</dbReference>
<dbReference type="Gene3D" id="4.10.410.10">
    <property type="entry name" value="Pancreatic trypsin inhibitor Kunitz domain"/>
    <property type="match status" value="2"/>
</dbReference>
<accession>A0ABD2PVR2</accession>
<evidence type="ECO:0000256" key="2">
    <source>
        <dbReference type="SAM" id="SignalP"/>
    </source>
</evidence>
<dbReference type="InterPro" id="IPR050098">
    <property type="entry name" value="TFPI/VKTCI-like"/>
</dbReference>
<sequence>MSSFAGFIIFLAAIWLAAGTPKNCLGPLKSDFCGPTEMKWGFVEKFGKCVEFVYGGCGGNHNRFDTRMDCENNCQEVIAENINYKNCNDPRDDSECLAAFQRYFFNRNTRKCELFIWGGCGANGNNFKSLLDCQLACEPVN</sequence>
<dbReference type="InterPro" id="IPR020901">
    <property type="entry name" value="Prtase_inh_Kunz-CS"/>
</dbReference>
<dbReference type="InterPro" id="IPR036880">
    <property type="entry name" value="Kunitz_BPTI_sf"/>
</dbReference>
<name>A0ABD2PVR2_9PLAT</name>
<dbReference type="AlphaFoldDB" id="A0ABD2PVR2"/>
<evidence type="ECO:0000256" key="1">
    <source>
        <dbReference type="ARBA" id="ARBA00023157"/>
    </source>
</evidence>
<reference evidence="4 5" key="1">
    <citation type="submission" date="2024-11" db="EMBL/GenBank/DDBJ databases">
        <title>Adaptive evolution of stress response genes in parasites aligns with host niche diversity.</title>
        <authorList>
            <person name="Hahn C."/>
            <person name="Resl P."/>
        </authorList>
    </citation>
    <scope>NUCLEOTIDE SEQUENCE [LARGE SCALE GENOMIC DNA]</scope>
    <source>
        <strain evidence="4">EGGRZ-B1_66</strain>
        <tissue evidence="4">Body</tissue>
    </source>
</reference>
<dbReference type="Proteomes" id="UP001626550">
    <property type="component" value="Unassembled WGS sequence"/>
</dbReference>